<reference evidence="2 3" key="1">
    <citation type="submission" date="2018-05" db="EMBL/GenBank/DDBJ databases">
        <title>Abyssibacter profundi OUC007T gen. nov., sp. nov, a marine bacterium isolated from seawater of the Mariana Trench.</title>
        <authorList>
            <person name="Zhou S."/>
        </authorList>
    </citation>
    <scope>NUCLEOTIDE SEQUENCE [LARGE SCALE GENOMIC DNA]</scope>
    <source>
        <strain evidence="2 3">OUC007</strain>
    </source>
</reference>
<dbReference type="RefSeq" id="WP_109719990.1">
    <property type="nucleotide sequence ID" value="NZ_QEQK01000006.1"/>
</dbReference>
<name>A0A363ULB1_9GAMM</name>
<organism evidence="2 3">
    <name type="scientific">Abyssibacter profundi</name>
    <dbReference type="NCBI Taxonomy" id="2182787"/>
    <lineage>
        <taxon>Bacteria</taxon>
        <taxon>Pseudomonadati</taxon>
        <taxon>Pseudomonadota</taxon>
        <taxon>Gammaproteobacteria</taxon>
        <taxon>Chromatiales</taxon>
        <taxon>Oceanococcaceae</taxon>
        <taxon>Abyssibacter</taxon>
    </lineage>
</organism>
<evidence type="ECO:0000313" key="3">
    <source>
        <dbReference type="Proteomes" id="UP000251800"/>
    </source>
</evidence>
<keyword evidence="3" id="KW-1185">Reference proteome</keyword>
<feature type="compositionally biased region" description="Low complexity" evidence="1">
    <location>
        <begin position="131"/>
        <end position="149"/>
    </location>
</feature>
<dbReference type="Proteomes" id="UP000251800">
    <property type="component" value="Unassembled WGS sequence"/>
</dbReference>
<feature type="region of interest" description="Disordered" evidence="1">
    <location>
        <begin position="131"/>
        <end position="157"/>
    </location>
</feature>
<protein>
    <submittedName>
        <fullName evidence="2">Uncharacterized protein</fullName>
    </submittedName>
</protein>
<gene>
    <name evidence="2" type="ORF">DEH80_08070</name>
</gene>
<dbReference type="AlphaFoldDB" id="A0A363ULB1"/>
<evidence type="ECO:0000313" key="2">
    <source>
        <dbReference type="EMBL" id="PWN56219.1"/>
    </source>
</evidence>
<evidence type="ECO:0000256" key="1">
    <source>
        <dbReference type="SAM" id="MobiDB-lite"/>
    </source>
</evidence>
<sequence length="157" mass="16629">MTETSTQRAAIEGDRRERVVHIDGGPIVVRPVRVGDLPEFLRRGEGLFKAVFNEQSEADWVELIVAHLHDATGWVSLGSGVPRERLEKLPADDAFALTQAVVEVNLDFFAGRVARAVNVLVARLATALSATSAPGSTTPAPGSSPAATAEPTLPGTH</sequence>
<proteinExistence type="predicted"/>
<dbReference type="EMBL" id="QEQK01000006">
    <property type="protein sequence ID" value="PWN56219.1"/>
    <property type="molecule type" value="Genomic_DNA"/>
</dbReference>
<accession>A0A363ULB1</accession>
<comment type="caution">
    <text evidence="2">The sequence shown here is derived from an EMBL/GenBank/DDBJ whole genome shotgun (WGS) entry which is preliminary data.</text>
</comment>